<keyword evidence="2 10" id="KW-0813">Transport</keyword>
<organism evidence="15 16">
    <name type="scientific">Caulobacter vibrioides</name>
    <name type="common">Caulobacter crescentus</name>
    <dbReference type="NCBI Taxonomy" id="155892"/>
    <lineage>
        <taxon>Bacteria</taxon>
        <taxon>Pseudomonadati</taxon>
        <taxon>Pseudomonadota</taxon>
        <taxon>Alphaproteobacteria</taxon>
        <taxon>Caulobacterales</taxon>
        <taxon>Caulobacteraceae</taxon>
        <taxon>Caulobacter</taxon>
    </lineage>
</organism>
<gene>
    <name evidence="15" type="ORF">B7Z12_13275</name>
</gene>
<dbReference type="GO" id="GO:0006826">
    <property type="term" value="P:iron ion transport"/>
    <property type="evidence" value="ECO:0007669"/>
    <property type="project" value="UniProtKB-KW"/>
</dbReference>
<keyword evidence="4" id="KW-0410">Iron transport</keyword>
<dbReference type="Gene3D" id="2.40.170.20">
    <property type="entry name" value="TonB-dependent receptor, beta-barrel domain"/>
    <property type="match status" value="1"/>
</dbReference>
<evidence type="ECO:0000256" key="10">
    <source>
        <dbReference type="PROSITE-ProRule" id="PRU01360"/>
    </source>
</evidence>
<evidence type="ECO:0000256" key="2">
    <source>
        <dbReference type="ARBA" id="ARBA00022448"/>
    </source>
</evidence>
<keyword evidence="7 11" id="KW-0798">TonB box</keyword>
<dbReference type="EMBL" id="NCDQ01000219">
    <property type="protein sequence ID" value="OYX01846.1"/>
    <property type="molecule type" value="Genomic_DNA"/>
</dbReference>
<keyword evidence="6" id="KW-0408">Iron</keyword>
<dbReference type="InterPro" id="IPR036942">
    <property type="entry name" value="Beta-barrel_TonB_sf"/>
</dbReference>
<feature type="compositionally biased region" description="Polar residues" evidence="12">
    <location>
        <begin position="183"/>
        <end position="206"/>
    </location>
</feature>
<dbReference type="GO" id="GO:0009279">
    <property type="term" value="C:cell outer membrane"/>
    <property type="evidence" value="ECO:0007669"/>
    <property type="project" value="UniProtKB-SubCell"/>
</dbReference>
<comment type="subcellular location">
    <subcellularLocation>
        <location evidence="1 10">Cell outer membrane</location>
        <topology evidence="1 10">Multi-pass membrane protein</topology>
    </subcellularLocation>
</comment>
<evidence type="ECO:0000256" key="11">
    <source>
        <dbReference type="RuleBase" id="RU003357"/>
    </source>
</evidence>
<keyword evidence="9 10" id="KW-0998">Cell outer membrane</keyword>
<feature type="signal peptide" evidence="13">
    <location>
        <begin position="1"/>
        <end position="29"/>
    </location>
</feature>
<dbReference type="Gene3D" id="3.55.50.30">
    <property type="match status" value="1"/>
</dbReference>
<reference evidence="15 16" key="1">
    <citation type="submission" date="2017-03" db="EMBL/GenBank/DDBJ databases">
        <title>Lifting the veil on microbial sulfur biogeochemistry in mining wastewaters.</title>
        <authorList>
            <person name="Kantor R.S."/>
            <person name="Colenbrander Nelson T."/>
            <person name="Marshall S."/>
            <person name="Bennett D."/>
            <person name="Apte S."/>
            <person name="Camacho D."/>
            <person name="Thomas B.C."/>
            <person name="Warren L.A."/>
            <person name="Banfield J.F."/>
        </authorList>
    </citation>
    <scope>NUCLEOTIDE SEQUENCE [LARGE SCALE GENOMIC DNA]</scope>
    <source>
        <strain evidence="15">32-67-7</strain>
    </source>
</reference>
<proteinExistence type="inferred from homology"/>
<dbReference type="SMART" id="SM00965">
    <property type="entry name" value="STN"/>
    <property type="match status" value="1"/>
</dbReference>
<keyword evidence="5 10" id="KW-0812">Transmembrane</keyword>
<dbReference type="InterPro" id="IPR000531">
    <property type="entry name" value="Beta-barrel_TonB"/>
</dbReference>
<evidence type="ECO:0000256" key="8">
    <source>
        <dbReference type="ARBA" id="ARBA00023136"/>
    </source>
</evidence>
<evidence type="ECO:0000256" key="7">
    <source>
        <dbReference type="ARBA" id="ARBA00023077"/>
    </source>
</evidence>
<accession>A0A258D2I8</accession>
<protein>
    <recommendedName>
        <fullName evidence="14">Secretin/TonB short N-terminal domain-containing protein</fullName>
    </recommendedName>
</protein>
<keyword evidence="4" id="KW-0406">Ion transport</keyword>
<dbReference type="SUPFAM" id="SSF56935">
    <property type="entry name" value="Porins"/>
    <property type="match status" value="1"/>
</dbReference>
<dbReference type="Proteomes" id="UP000215616">
    <property type="component" value="Unassembled WGS sequence"/>
</dbReference>
<evidence type="ECO:0000256" key="1">
    <source>
        <dbReference type="ARBA" id="ARBA00004571"/>
    </source>
</evidence>
<feature type="region of interest" description="Disordered" evidence="12">
    <location>
        <begin position="183"/>
        <end position="208"/>
    </location>
</feature>
<evidence type="ECO:0000256" key="9">
    <source>
        <dbReference type="ARBA" id="ARBA00023237"/>
    </source>
</evidence>
<evidence type="ECO:0000256" key="3">
    <source>
        <dbReference type="ARBA" id="ARBA00022452"/>
    </source>
</evidence>
<dbReference type="InterPro" id="IPR012910">
    <property type="entry name" value="Plug_dom"/>
</dbReference>
<comment type="caution">
    <text evidence="15">The sequence shown here is derived from an EMBL/GenBank/DDBJ whole genome shotgun (WGS) entry which is preliminary data.</text>
</comment>
<dbReference type="Gene3D" id="2.170.130.10">
    <property type="entry name" value="TonB-dependent receptor, plug domain"/>
    <property type="match status" value="1"/>
</dbReference>
<feature type="non-terminal residue" evidence="15">
    <location>
        <position position="786"/>
    </location>
</feature>
<evidence type="ECO:0000256" key="4">
    <source>
        <dbReference type="ARBA" id="ARBA00022496"/>
    </source>
</evidence>
<keyword evidence="8 10" id="KW-0472">Membrane</keyword>
<dbReference type="InterPro" id="IPR037066">
    <property type="entry name" value="Plug_dom_sf"/>
</dbReference>
<dbReference type="PANTHER" id="PTHR47234">
    <property type="match status" value="1"/>
</dbReference>
<dbReference type="AlphaFoldDB" id="A0A258D2I8"/>
<feature type="chain" id="PRO_5012514010" description="Secretin/TonB short N-terminal domain-containing protein" evidence="13">
    <location>
        <begin position="30"/>
        <end position="786"/>
    </location>
</feature>
<comment type="similarity">
    <text evidence="10 11">Belongs to the TonB-dependent receptor family.</text>
</comment>
<evidence type="ECO:0000256" key="13">
    <source>
        <dbReference type="SAM" id="SignalP"/>
    </source>
</evidence>
<name>A0A258D2I8_CAUVI</name>
<dbReference type="Pfam" id="PF00593">
    <property type="entry name" value="TonB_dep_Rec_b-barrel"/>
    <property type="match status" value="1"/>
</dbReference>
<dbReference type="PROSITE" id="PS52016">
    <property type="entry name" value="TONB_DEPENDENT_REC_3"/>
    <property type="match status" value="1"/>
</dbReference>
<evidence type="ECO:0000256" key="5">
    <source>
        <dbReference type="ARBA" id="ARBA00022692"/>
    </source>
</evidence>
<evidence type="ECO:0000259" key="14">
    <source>
        <dbReference type="SMART" id="SM00965"/>
    </source>
</evidence>
<evidence type="ECO:0000313" key="15">
    <source>
        <dbReference type="EMBL" id="OYX01846.1"/>
    </source>
</evidence>
<feature type="domain" description="Secretin/TonB short N-terminal" evidence="14">
    <location>
        <begin position="56"/>
        <end position="107"/>
    </location>
</feature>
<dbReference type="InterPro" id="IPR039426">
    <property type="entry name" value="TonB-dep_rcpt-like"/>
</dbReference>
<evidence type="ECO:0000256" key="6">
    <source>
        <dbReference type="ARBA" id="ARBA00023004"/>
    </source>
</evidence>
<keyword evidence="3 10" id="KW-1134">Transmembrane beta strand</keyword>
<evidence type="ECO:0000256" key="12">
    <source>
        <dbReference type="SAM" id="MobiDB-lite"/>
    </source>
</evidence>
<evidence type="ECO:0000313" key="16">
    <source>
        <dbReference type="Proteomes" id="UP000215616"/>
    </source>
</evidence>
<sequence>MKPVLGDLLSGACVAVLAAAAVAPSYALAAEPVITFNLPAGPMQASLVALARQADIKILFESDLVAALSAAPLQGKFTAREATERLLAGSRISVEQVRPGVLVLRAAGLRVGEATGAPIEALELAQASPSAIDDDNTVAEVVVGSHIRGVSDGPSPVVILNRNDMDRGGYASIGEALTSMTQSFGGTASEDSVSSGADPTGSNVSRGTGVDLRGLGADATLVLFNGRRMSGAGYYGDFADVSSIPFAAVGRVEVLLDGASALYGADAVGGVVDIRLRTDLDGGETRASGATATRGGYDRYLFSQALGKTWSGGRLLAAYEYTRNSRLRATDRPYTGYADLRPLGGSDWRRSTFTAPANILRPDASGSYVPAYAVPAGQDGVGLTPADFVLGSANLENQRATIDVLPRSTRHSVVVSAAQDVGPVAFSGDLRYAHRDTANSNLPPSATVIVTAANPFFVSPTGQPFERLGYSFSREIGGVSNPVMSESLGVSLAADAHLPAGWKASLYGTYAQELTISRGSHQVNVTRLAEAVGTTPDSPLTSFSAARDGYFNPFIGEGSNPAAVLDFVLSGWDLSKFRSEIRSANVAFDGPLFDLPGGTVRLAVGGQLRREELRTGGASFFFAYAPTAKATRRYSRDVKSAYAELNIPIIAAANALPLVKRLELSLAGRVESYDDVGSTANPKVGVVWEPGNGFKVKGSYGTSFRAPSLPELQSPFTISPLELSYGAGDVPTLFFQGGNAALKPETAKSWTAGLTYSPPSKPELTLGLSAYRTRFTNRIASPVISG</sequence>
<dbReference type="PANTHER" id="PTHR47234:SF2">
    <property type="entry name" value="TONB-DEPENDENT RECEPTOR"/>
    <property type="match status" value="1"/>
</dbReference>
<dbReference type="InterPro" id="IPR011662">
    <property type="entry name" value="Secretin/TonB_short_N"/>
</dbReference>
<dbReference type="Pfam" id="PF07715">
    <property type="entry name" value="Plug"/>
    <property type="match status" value="1"/>
</dbReference>
<keyword evidence="13" id="KW-0732">Signal</keyword>